<dbReference type="RefSeq" id="WP_251516265.1">
    <property type="nucleotide sequence ID" value="NZ_CP128355.1"/>
</dbReference>
<dbReference type="Proteomes" id="UP001436297">
    <property type="component" value="Chromosome"/>
</dbReference>
<sequence>MAKRKIKFKKPKLPIKQNKIGAVLLILGFGLLFFTLVLRYSYIMLTGHAAGQDLIMKANQKYMVKEQQQAERGKIYDRKGKILAEDVERYKLVAIIDKKASEGSDKPKHVTDKKKTAKKLSTVIDMTPEEIEKRLNNKKAFQVEFGRKGQDLTYKDKQKIEKMHLPGITLYPETERFYPNGKFASHLIGIAQKDPDSGELKGAMGVEKIFNTNLAGKKGALSYIHDIWGYIAPSSKKEKTPQRGDDVHLTIDSNIQVFVEEALNDMVDHYQPKDLFAVVMDAKTGEILAYSQRPTFNPETGEDFGKNWANDLYQNTYEPGSTFKSFGLAAAIQEGKFKPNKKYKARPRKVMGDEISDWNKVGWGDIPMTLGFTYSSNTLMMHLQDLVGADKMKHWYEKFGFGKSTNGMFDSEAEGGIAWDNEAQQKTTSFGQSTTVTPVQMLRAQSSFLNDGKMLKPWYVNSVTNPVSNKTFYKGKKQFAGKPITKNTAKKVRTELDKVVNSKDSHAKNYRDDSYDMEGKTGTAQVADSDNGGYVKGENPYFVSFIGDAPKKNPKVIVYAGMSLAQKNDKEAYEMGVSKAFKPIMKNTLNYLKTDEKSKGKADVKYSKVPSVEGQGVDKAENTINGKSLEPVVIGNGEKVQEQSVKANKQILPNSKVLLLTDGDLTMPDMSGWTKEEVVAFEKMTHTKVTMKGSGFVSKQSVNKGQNIGKNDKIEVTLSSKQISGETKPQPKKSSKDKAKKDDKDKSKEDEKDDASVNKDSNEGNTADETNNSSSEDQQSEEKPSNETDQSNEENTSNSNSTETQSTENGNN</sequence>
<keyword evidence="5" id="KW-0812">Transmembrane</keyword>
<evidence type="ECO:0000256" key="3">
    <source>
        <dbReference type="ARBA" id="ARBA00023136"/>
    </source>
</evidence>
<dbReference type="SUPFAM" id="SSF56519">
    <property type="entry name" value="Penicillin binding protein dimerisation domain"/>
    <property type="match status" value="1"/>
</dbReference>
<dbReference type="EMBL" id="CP128355">
    <property type="protein sequence ID" value="XAF69852.1"/>
    <property type="molecule type" value="Genomic_DNA"/>
</dbReference>
<dbReference type="SUPFAM" id="SSF56601">
    <property type="entry name" value="beta-lactamase/transpeptidase-like"/>
    <property type="match status" value="1"/>
</dbReference>
<dbReference type="Pfam" id="PF03793">
    <property type="entry name" value="PASTA"/>
    <property type="match status" value="2"/>
</dbReference>
<dbReference type="Gene3D" id="2.20.70.70">
    <property type="match status" value="1"/>
</dbReference>
<feature type="transmembrane region" description="Helical" evidence="5">
    <location>
        <begin position="20"/>
        <end position="42"/>
    </location>
</feature>
<organism evidence="7 8">
    <name type="scientific">Staphylococcus hsinchuensis</name>
    <dbReference type="NCBI Taxonomy" id="3051183"/>
    <lineage>
        <taxon>Bacteria</taxon>
        <taxon>Bacillati</taxon>
        <taxon>Bacillota</taxon>
        <taxon>Bacilli</taxon>
        <taxon>Bacillales</taxon>
        <taxon>Staphylococcaceae</taxon>
        <taxon>Staphylococcus</taxon>
    </lineage>
</organism>
<gene>
    <name evidence="7" type="ORF">QQM35_07175</name>
</gene>
<evidence type="ECO:0000256" key="5">
    <source>
        <dbReference type="SAM" id="Phobius"/>
    </source>
</evidence>
<dbReference type="InterPro" id="IPR005543">
    <property type="entry name" value="PASTA_dom"/>
</dbReference>
<feature type="domain" description="PASTA" evidence="6">
    <location>
        <begin position="664"/>
        <end position="720"/>
    </location>
</feature>
<feature type="domain" description="PASTA" evidence="6">
    <location>
        <begin position="603"/>
        <end position="663"/>
    </location>
</feature>
<keyword evidence="8" id="KW-1185">Reference proteome</keyword>
<dbReference type="SUPFAM" id="SSF54184">
    <property type="entry name" value="Penicillin-binding protein 2x (pbp-2x), c-terminal domain"/>
    <property type="match status" value="2"/>
</dbReference>
<dbReference type="InterPro" id="IPR005311">
    <property type="entry name" value="PBP_dimer"/>
</dbReference>
<proteinExistence type="inferred from homology"/>
<dbReference type="PROSITE" id="PS51178">
    <property type="entry name" value="PASTA"/>
    <property type="match status" value="2"/>
</dbReference>
<dbReference type="Gene3D" id="3.30.70.2110">
    <property type="match status" value="1"/>
</dbReference>
<dbReference type="Pfam" id="PF00905">
    <property type="entry name" value="Transpeptidase"/>
    <property type="match status" value="1"/>
</dbReference>
<feature type="compositionally biased region" description="Low complexity" evidence="4">
    <location>
        <begin position="787"/>
        <end position="812"/>
    </location>
</feature>
<dbReference type="SMART" id="SM00740">
    <property type="entry name" value="PASTA"/>
    <property type="match status" value="2"/>
</dbReference>
<dbReference type="PANTHER" id="PTHR30627:SF26">
    <property type="entry name" value="PENICILLIN-BINDING PROTEIN 2B"/>
    <property type="match status" value="1"/>
</dbReference>
<name>A0ABZ3EBZ5_9STAP</name>
<dbReference type="Gene3D" id="3.40.710.10">
    <property type="entry name" value="DD-peptidase/beta-lactamase superfamily"/>
    <property type="match status" value="1"/>
</dbReference>
<dbReference type="PANTHER" id="PTHR30627">
    <property type="entry name" value="PEPTIDOGLYCAN D,D-TRANSPEPTIDASE"/>
    <property type="match status" value="1"/>
</dbReference>
<keyword evidence="3 5" id="KW-0472">Membrane</keyword>
<dbReference type="CDD" id="cd06575">
    <property type="entry name" value="PASTA_Pbp2x-like_2"/>
    <property type="match status" value="1"/>
</dbReference>
<keyword evidence="5" id="KW-1133">Transmembrane helix</keyword>
<dbReference type="CDD" id="cd06576">
    <property type="entry name" value="PASTA_Pbp2x-like_1"/>
    <property type="match status" value="1"/>
</dbReference>
<dbReference type="InterPro" id="IPR001460">
    <property type="entry name" value="PCN-bd_Tpept"/>
</dbReference>
<feature type="compositionally biased region" description="Polar residues" evidence="4">
    <location>
        <begin position="699"/>
        <end position="709"/>
    </location>
</feature>
<comment type="subcellular location">
    <subcellularLocation>
        <location evidence="1">Membrane</location>
    </subcellularLocation>
</comment>
<reference evidence="7 8" key="1">
    <citation type="journal article" date="2024" name="Pathogens">
        <title>Staphylococcus hsinchuensis sp. nov., Isolated from Soymilk.</title>
        <authorList>
            <person name="Wang Y.T."/>
            <person name="Lin Y.C."/>
            <person name="Hsieh Y.H."/>
            <person name="Lin Y.T."/>
            <person name="Hamada M."/>
            <person name="Chen C.C."/>
            <person name="Liou J.S."/>
            <person name="Lee A.Y."/>
            <person name="Zhang W.L."/>
            <person name="Chen Y.T."/>
            <person name="Huang C.H."/>
        </authorList>
    </citation>
    <scope>NUCLEOTIDE SEQUENCE [LARGE SCALE GENOMIC DNA]</scope>
    <source>
        <strain evidence="7 8">H164</strain>
    </source>
</reference>
<comment type="similarity">
    <text evidence="2">Belongs to the transpeptidase family.</text>
</comment>
<dbReference type="InterPro" id="IPR036138">
    <property type="entry name" value="PBP_dimer_sf"/>
</dbReference>
<feature type="region of interest" description="Disordered" evidence="4">
    <location>
        <begin position="699"/>
        <end position="812"/>
    </location>
</feature>
<dbReference type="InterPro" id="IPR050515">
    <property type="entry name" value="Beta-lactam/transpept"/>
</dbReference>
<feature type="compositionally biased region" description="Polar residues" evidence="4">
    <location>
        <begin position="717"/>
        <end position="727"/>
    </location>
</feature>
<evidence type="ECO:0000259" key="6">
    <source>
        <dbReference type="PROSITE" id="PS51178"/>
    </source>
</evidence>
<dbReference type="Gene3D" id="3.90.1310.10">
    <property type="entry name" value="Penicillin-binding protein 2a (Domain 2)"/>
    <property type="match status" value="1"/>
</dbReference>
<protein>
    <submittedName>
        <fullName evidence="7">Penicillin-binding transpeptidase domain-containing protein</fullName>
    </submittedName>
</protein>
<evidence type="ECO:0000256" key="2">
    <source>
        <dbReference type="ARBA" id="ARBA00007171"/>
    </source>
</evidence>
<evidence type="ECO:0000313" key="7">
    <source>
        <dbReference type="EMBL" id="XAF69852.1"/>
    </source>
</evidence>
<evidence type="ECO:0000256" key="4">
    <source>
        <dbReference type="SAM" id="MobiDB-lite"/>
    </source>
</evidence>
<evidence type="ECO:0000256" key="1">
    <source>
        <dbReference type="ARBA" id="ARBA00004370"/>
    </source>
</evidence>
<dbReference type="Pfam" id="PF03717">
    <property type="entry name" value="PBP_dimer"/>
    <property type="match status" value="1"/>
</dbReference>
<dbReference type="InterPro" id="IPR012338">
    <property type="entry name" value="Beta-lactam/transpept-like"/>
</dbReference>
<feature type="compositionally biased region" description="Basic and acidic residues" evidence="4">
    <location>
        <begin position="734"/>
        <end position="762"/>
    </location>
</feature>
<accession>A0ABZ3EBZ5</accession>
<evidence type="ECO:0000313" key="8">
    <source>
        <dbReference type="Proteomes" id="UP001436297"/>
    </source>
</evidence>